<sequence length="338" mass="37804">MDTEHIKKVLERYTQGQCTAEESKIIEQWFEGVNRHPSTVENDDALSLELEAVKQSIHEKIQVPRQRRLRPWYYVAAAASILLLAGAWLFNYIKQSPAGSPDTAPVAHTSPKSSRHIAGGMVTLQTAKGANERIVLSDGSTIVVNASSRIRYPQQFPAGSRNVYLEEGEAFFTVAPDPSSAFTVHAGDLRTTALGTSFNIRDYAHEHRITVALLSGKVQVDRARNGSSGQALILQPNEQVHYDLQSLRLEKSSFASPEEIAGWKQGYLVFKDASYNEVITEIENRYGVTIINQSDKKEWKYTGFFQEESLQDVIETICLAKSLSYKISKDTITLRNSH</sequence>
<feature type="transmembrane region" description="Helical" evidence="1">
    <location>
        <begin position="72"/>
        <end position="93"/>
    </location>
</feature>
<dbReference type="Pfam" id="PF04773">
    <property type="entry name" value="FecR"/>
    <property type="match status" value="1"/>
</dbReference>
<dbReference type="InterPro" id="IPR006860">
    <property type="entry name" value="FecR"/>
</dbReference>
<dbReference type="PANTHER" id="PTHR30273:SF2">
    <property type="entry name" value="PROTEIN FECR"/>
    <property type="match status" value="1"/>
</dbReference>
<feature type="domain" description="Protein FecR C-terminal" evidence="3">
    <location>
        <begin position="267"/>
        <end position="334"/>
    </location>
</feature>
<proteinExistence type="predicted"/>
<keyword evidence="1" id="KW-0812">Transmembrane</keyword>
<dbReference type="PIRSF" id="PIRSF018266">
    <property type="entry name" value="FecR"/>
    <property type="match status" value="1"/>
</dbReference>
<dbReference type="Pfam" id="PF16344">
    <property type="entry name" value="FecR_C"/>
    <property type="match status" value="1"/>
</dbReference>
<evidence type="ECO:0000313" key="4">
    <source>
        <dbReference type="EMBL" id="TWI88384.1"/>
    </source>
</evidence>
<dbReference type="Gene3D" id="2.60.120.1440">
    <property type="match status" value="1"/>
</dbReference>
<keyword evidence="1" id="KW-1133">Transmembrane helix</keyword>
<dbReference type="EMBL" id="VLLG01000003">
    <property type="protein sequence ID" value="TWI88384.1"/>
    <property type="molecule type" value="Genomic_DNA"/>
</dbReference>
<dbReference type="GO" id="GO:0016989">
    <property type="term" value="F:sigma factor antagonist activity"/>
    <property type="evidence" value="ECO:0007669"/>
    <property type="project" value="TreeGrafter"/>
</dbReference>
<dbReference type="OrthoDB" id="645173at2"/>
<dbReference type="InterPro" id="IPR012373">
    <property type="entry name" value="Ferrdict_sens_TM"/>
</dbReference>
<evidence type="ECO:0000259" key="2">
    <source>
        <dbReference type="Pfam" id="PF04773"/>
    </source>
</evidence>
<protein>
    <submittedName>
        <fullName evidence="4">FecR family protein</fullName>
    </submittedName>
</protein>
<accession>A0A562T555</accession>
<gene>
    <name evidence="4" type="ORF">LX66_2469</name>
</gene>
<dbReference type="AlphaFoldDB" id="A0A562T555"/>
<comment type="caution">
    <text evidence="4">The sequence shown here is derived from an EMBL/GenBank/DDBJ whole genome shotgun (WGS) entry which is preliminary data.</text>
</comment>
<dbReference type="RefSeq" id="WP_145713650.1">
    <property type="nucleotide sequence ID" value="NZ_BAAAFY010000001.1"/>
</dbReference>
<evidence type="ECO:0000256" key="1">
    <source>
        <dbReference type="SAM" id="Phobius"/>
    </source>
</evidence>
<reference evidence="4 5" key="1">
    <citation type="journal article" date="2013" name="Stand. Genomic Sci.">
        <title>Genomic Encyclopedia of Type Strains, Phase I: The one thousand microbial genomes (KMG-I) project.</title>
        <authorList>
            <person name="Kyrpides N.C."/>
            <person name="Woyke T."/>
            <person name="Eisen J.A."/>
            <person name="Garrity G."/>
            <person name="Lilburn T.G."/>
            <person name="Beck B.J."/>
            <person name="Whitman W.B."/>
            <person name="Hugenholtz P."/>
            <person name="Klenk H.P."/>
        </authorList>
    </citation>
    <scope>NUCLEOTIDE SEQUENCE [LARGE SCALE GENOMIC DNA]</scope>
    <source>
        <strain evidence="4 5">DSM 13484</strain>
    </source>
</reference>
<evidence type="ECO:0000259" key="3">
    <source>
        <dbReference type="Pfam" id="PF16344"/>
    </source>
</evidence>
<keyword evidence="1" id="KW-0472">Membrane</keyword>
<feature type="domain" description="FecR protein" evidence="2">
    <location>
        <begin position="123"/>
        <end position="219"/>
    </location>
</feature>
<name>A0A562T555_CHIJA</name>
<dbReference type="PANTHER" id="PTHR30273">
    <property type="entry name" value="PERIPLASMIC SIGNAL SENSOR AND SIGMA FACTOR ACTIVATOR FECR-RELATED"/>
    <property type="match status" value="1"/>
</dbReference>
<dbReference type="Gene3D" id="3.55.50.30">
    <property type="match status" value="1"/>
</dbReference>
<dbReference type="Proteomes" id="UP000316778">
    <property type="component" value="Unassembled WGS sequence"/>
</dbReference>
<dbReference type="InterPro" id="IPR032508">
    <property type="entry name" value="FecR_C"/>
</dbReference>
<keyword evidence="5" id="KW-1185">Reference proteome</keyword>
<evidence type="ECO:0000313" key="5">
    <source>
        <dbReference type="Proteomes" id="UP000316778"/>
    </source>
</evidence>
<organism evidence="4 5">
    <name type="scientific">Chitinophaga japonensis</name>
    <name type="common">Flexibacter japonensis</name>
    <dbReference type="NCBI Taxonomy" id="104662"/>
    <lineage>
        <taxon>Bacteria</taxon>
        <taxon>Pseudomonadati</taxon>
        <taxon>Bacteroidota</taxon>
        <taxon>Chitinophagia</taxon>
        <taxon>Chitinophagales</taxon>
        <taxon>Chitinophagaceae</taxon>
        <taxon>Chitinophaga</taxon>
    </lineage>
</organism>